<dbReference type="PANTHER" id="PTHR32305:SF15">
    <property type="entry name" value="PROTEIN RHSA-RELATED"/>
    <property type="match status" value="1"/>
</dbReference>
<evidence type="ECO:0000313" key="8">
    <source>
        <dbReference type="Proteomes" id="UP000295794"/>
    </source>
</evidence>
<dbReference type="Gene3D" id="2.180.10.10">
    <property type="entry name" value="RHS repeat-associated core"/>
    <property type="match status" value="1"/>
</dbReference>
<dbReference type="NCBIfam" id="TIGR03696">
    <property type="entry name" value="Rhs_assc_core"/>
    <property type="match status" value="1"/>
</dbReference>
<keyword evidence="8" id="KW-1185">Reference proteome</keyword>
<evidence type="ECO:0000313" key="6">
    <source>
        <dbReference type="EMBL" id="TCU83401.1"/>
    </source>
</evidence>
<feature type="compositionally biased region" description="Basic and acidic residues" evidence="2">
    <location>
        <begin position="677"/>
        <end position="688"/>
    </location>
</feature>
<evidence type="ECO:0000313" key="7">
    <source>
        <dbReference type="Proteomes" id="UP000255108"/>
    </source>
</evidence>
<dbReference type="InterPro" id="IPR006530">
    <property type="entry name" value="YD"/>
</dbReference>
<keyword evidence="3" id="KW-0732">Signal</keyword>
<evidence type="ECO:0000256" key="2">
    <source>
        <dbReference type="SAM" id="MobiDB-lite"/>
    </source>
</evidence>
<feature type="chain" id="PRO_5016565035" evidence="3">
    <location>
        <begin position="26"/>
        <end position="766"/>
    </location>
</feature>
<evidence type="ECO:0000259" key="4">
    <source>
        <dbReference type="Pfam" id="PF25023"/>
    </source>
</evidence>
<dbReference type="InterPro" id="IPR022385">
    <property type="entry name" value="Rhs_assc_core"/>
</dbReference>
<reference evidence="6 8" key="2">
    <citation type="submission" date="2019-03" db="EMBL/GenBank/DDBJ databases">
        <title>Genomic Encyclopedia of Type Strains, Phase IV (KMG-IV): sequencing the most valuable type-strain genomes for metagenomic binning, comparative biology and taxonomic classification.</title>
        <authorList>
            <person name="Goeker M."/>
        </authorList>
    </citation>
    <scope>NUCLEOTIDE SEQUENCE [LARGE SCALE GENOMIC DNA]</scope>
    <source>
        <strain evidence="6 8">DSM 3764</strain>
    </source>
</reference>
<feature type="domain" description="Teneurin-like YD-shell" evidence="4">
    <location>
        <begin position="332"/>
        <end position="591"/>
    </location>
</feature>
<dbReference type="InterPro" id="IPR056823">
    <property type="entry name" value="TEN-like_YD-shell"/>
</dbReference>
<dbReference type="EMBL" id="UGHR01000006">
    <property type="protein sequence ID" value="STR45882.1"/>
    <property type="molecule type" value="Genomic_DNA"/>
</dbReference>
<dbReference type="EMBL" id="SMBT01000012">
    <property type="protein sequence ID" value="TCU83401.1"/>
    <property type="molecule type" value="Genomic_DNA"/>
</dbReference>
<keyword evidence="1" id="KW-0677">Repeat</keyword>
<proteinExistence type="predicted"/>
<sequence length="766" mass="83602">MFISTALPGKVLLGSILLLSQAAFAAPIAPTAAASSVSALPTHATVVSRFKRYDALGRLEKEWDAKGQVYSYSYDANGNRQTSTDPLGRVTRYEYDALNRLSKSTDAAGKATLMSYDARDNLVQVTDPEGFKTSYSYNGFDDLIKLVSPDTGTSSYTRTASGQIQTHTDARKKTATYTYDDLGRVRSVNFGDGINTFTYDTSLAGQIASISNPSSSTSYRYDAQGYLAEAQHQIGKALATVGYTATSNGQLASIRYPSGTMISYLRDAAGQVSSVQINGKPLLDQLVWSGHIGAQSWRWSNGQIWARVAANTGLLAGQSLADGNRVYTFDAASNLRRIEDINAPQRSQEYSYDLLDRLNLAVSNNSSFNYFYDFNGNRTDQTVGAGTTNYKHADNSNRLLSSSGANKATYTYDAAGNRANDNGWVLTYNNAGRLIKSSKGTVAVSYSYNALGQRVGKTSATGTSLFVYDTQGHLLGEYQADGKPVQETIWLGDTPVAVVSTTGVSTNISYIWADHLGTPRQITDPASKQILWRWDGEPFGNSLADEDPSKTGKKFSYNLRFPGQYFDKETGKHYNYFRDYDPATGRYIQSDPIGLAGGINTYGYVGGNPVSAIDPFGLVRCRWVISPLGMAYQCNPDPMDVLIPSRSLPQQFADFCKGAVDGFDKFKNIIFNTGDSFPDRPLPRDKHGNPAPEADAEGPHTQLGQKDGRKGKYGQAREFDVNGKPVRDVDFTDHGRPQNHSNPHQHDWLPNPTGGTPQHGPARPLE</sequence>
<protein>
    <submittedName>
        <fullName evidence="5">Cell wall-associated polypeptide CWBP200</fullName>
    </submittedName>
    <submittedName>
        <fullName evidence="6">RHS repeat-associated protein</fullName>
    </submittedName>
</protein>
<dbReference type="NCBIfam" id="TIGR01643">
    <property type="entry name" value="YD_repeat_2x"/>
    <property type="match status" value="6"/>
</dbReference>
<dbReference type="Pfam" id="PF25023">
    <property type="entry name" value="TEN_YD-shell"/>
    <property type="match status" value="2"/>
</dbReference>
<feature type="domain" description="Teneurin-like YD-shell" evidence="4">
    <location>
        <begin position="53"/>
        <end position="202"/>
    </location>
</feature>
<dbReference type="Proteomes" id="UP000295794">
    <property type="component" value="Unassembled WGS sequence"/>
</dbReference>
<dbReference type="RefSeq" id="WP_115230123.1">
    <property type="nucleotide sequence ID" value="NZ_CAWOLO010000012.1"/>
</dbReference>
<evidence type="ECO:0000256" key="1">
    <source>
        <dbReference type="ARBA" id="ARBA00022737"/>
    </source>
</evidence>
<feature type="region of interest" description="Disordered" evidence="2">
    <location>
        <begin position="674"/>
        <end position="766"/>
    </location>
</feature>
<dbReference type="InterPro" id="IPR050708">
    <property type="entry name" value="T6SS_VgrG/RHS"/>
</dbReference>
<feature type="signal peptide" evidence="3">
    <location>
        <begin position="1"/>
        <end position="25"/>
    </location>
</feature>
<dbReference type="AlphaFoldDB" id="A0A377SV06"/>
<dbReference type="PANTHER" id="PTHR32305">
    <property type="match status" value="1"/>
</dbReference>
<dbReference type="OrthoDB" id="8570628at2"/>
<evidence type="ECO:0000313" key="5">
    <source>
        <dbReference type="EMBL" id="STR45882.1"/>
    </source>
</evidence>
<reference evidence="5 7" key="1">
    <citation type="submission" date="2018-06" db="EMBL/GenBank/DDBJ databases">
        <authorList>
            <consortium name="Pathogen Informatics"/>
            <person name="Doyle S."/>
        </authorList>
    </citation>
    <scope>NUCLEOTIDE SEQUENCE [LARGE SCALE GENOMIC DNA]</scope>
    <source>
        <strain evidence="5 7">NCTC11159</strain>
    </source>
</reference>
<name>A0A377SV06_9NEIS</name>
<evidence type="ECO:0000256" key="3">
    <source>
        <dbReference type="SAM" id="SignalP"/>
    </source>
</evidence>
<gene>
    <name evidence="5" type="primary">wapA_10</name>
    <name evidence="6" type="ORF">EV682_112124</name>
    <name evidence="5" type="ORF">NCTC11159_04474</name>
</gene>
<feature type="compositionally biased region" description="Basic and acidic residues" evidence="2">
    <location>
        <begin position="706"/>
        <end position="736"/>
    </location>
</feature>
<accession>A0A377SV06</accession>
<organism evidence="5 7">
    <name type="scientific">Iodobacter fluviatilis</name>
    <dbReference type="NCBI Taxonomy" id="537"/>
    <lineage>
        <taxon>Bacteria</taxon>
        <taxon>Pseudomonadati</taxon>
        <taxon>Pseudomonadota</taxon>
        <taxon>Betaproteobacteria</taxon>
        <taxon>Neisseriales</taxon>
        <taxon>Chitinibacteraceae</taxon>
        <taxon>Iodobacter</taxon>
    </lineage>
</organism>
<dbReference type="Proteomes" id="UP000255108">
    <property type="component" value="Unassembled WGS sequence"/>
</dbReference>